<name>F2TX13_SALR5</name>
<feature type="compositionally biased region" description="Low complexity" evidence="1">
    <location>
        <begin position="122"/>
        <end position="133"/>
    </location>
</feature>
<dbReference type="AlphaFoldDB" id="F2TX13"/>
<feature type="transmembrane region" description="Helical" evidence="2">
    <location>
        <begin position="12"/>
        <end position="33"/>
    </location>
</feature>
<evidence type="ECO:0000313" key="3">
    <source>
        <dbReference type="EMBL" id="EGD75922.1"/>
    </source>
</evidence>
<dbReference type="EMBL" id="GL832956">
    <property type="protein sequence ID" value="EGD75922.1"/>
    <property type="molecule type" value="Genomic_DNA"/>
</dbReference>
<keyword evidence="2" id="KW-0472">Membrane</keyword>
<dbReference type="Proteomes" id="UP000007799">
    <property type="component" value="Unassembled WGS sequence"/>
</dbReference>
<keyword evidence="2" id="KW-0812">Transmembrane</keyword>
<organism evidence="4">
    <name type="scientific">Salpingoeca rosetta (strain ATCC 50818 / BSB-021)</name>
    <dbReference type="NCBI Taxonomy" id="946362"/>
    <lineage>
        <taxon>Eukaryota</taxon>
        <taxon>Choanoflagellata</taxon>
        <taxon>Craspedida</taxon>
        <taxon>Salpingoecidae</taxon>
        <taxon>Salpingoeca</taxon>
    </lineage>
</organism>
<proteinExistence type="predicted"/>
<dbReference type="InParanoid" id="F2TX13"/>
<feature type="compositionally biased region" description="Low complexity" evidence="1">
    <location>
        <begin position="83"/>
        <end position="93"/>
    </location>
</feature>
<feature type="compositionally biased region" description="Low complexity" evidence="1">
    <location>
        <begin position="159"/>
        <end position="180"/>
    </location>
</feature>
<keyword evidence="2" id="KW-1133">Transmembrane helix</keyword>
<reference evidence="3" key="1">
    <citation type="submission" date="2009-08" db="EMBL/GenBank/DDBJ databases">
        <title>Annotation of Salpingoeca rosetta.</title>
        <authorList>
            <consortium name="The Broad Institute Genome Sequencing Platform"/>
            <person name="Russ C."/>
            <person name="Cuomo C."/>
            <person name="Burger G."/>
            <person name="Gray M.W."/>
            <person name="Holland P.W.H."/>
            <person name="King N."/>
            <person name="Lang F.B.F."/>
            <person name="Roger A.J."/>
            <person name="Ruiz-Trillo I."/>
            <person name="Young S.K."/>
            <person name="Zeng Q."/>
            <person name="Gargeya S."/>
            <person name="Alvarado L."/>
            <person name="Berlin A."/>
            <person name="Chapman S.B."/>
            <person name="Chen Z."/>
            <person name="Freedman E."/>
            <person name="Gellesch M."/>
            <person name="Goldberg J."/>
            <person name="Griggs A."/>
            <person name="Gujja S."/>
            <person name="Heilman E."/>
            <person name="Heiman D."/>
            <person name="Howarth C."/>
            <person name="Mehta T."/>
            <person name="Neiman D."/>
            <person name="Pearson M."/>
            <person name="Roberts A."/>
            <person name="Saif S."/>
            <person name="Shea T."/>
            <person name="Shenoy N."/>
            <person name="Sisk P."/>
            <person name="Stolte C."/>
            <person name="Sykes S."/>
            <person name="White J."/>
            <person name="Yandava C."/>
            <person name="Haas B."/>
            <person name="Nusbaum C."/>
            <person name="Birren B."/>
        </authorList>
    </citation>
    <scope>NUCLEOTIDE SEQUENCE [LARGE SCALE GENOMIC DNA]</scope>
    <source>
        <strain evidence="3">ATCC 50818</strain>
    </source>
</reference>
<dbReference type="KEGG" id="sre:PTSG_00630"/>
<evidence type="ECO:0000256" key="1">
    <source>
        <dbReference type="SAM" id="MobiDB-lite"/>
    </source>
</evidence>
<feature type="compositionally biased region" description="Low complexity" evidence="1">
    <location>
        <begin position="254"/>
        <end position="266"/>
    </location>
</feature>
<gene>
    <name evidence="3" type="ORF">PTSG_00630</name>
</gene>
<feature type="region of interest" description="Disordered" evidence="1">
    <location>
        <begin position="68"/>
        <end position="141"/>
    </location>
</feature>
<evidence type="ECO:0000256" key="2">
    <source>
        <dbReference type="SAM" id="Phobius"/>
    </source>
</evidence>
<keyword evidence="4" id="KW-1185">Reference proteome</keyword>
<accession>F2TX13</accession>
<dbReference type="RefSeq" id="XP_004998098.1">
    <property type="nucleotide sequence ID" value="XM_004998041.1"/>
</dbReference>
<feature type="compositionally biased region" description="Basic and acidic residues" evidence="1">
    <location>
        <begin position="274"/>
        <end position="296"/>
    </location>
</feature>
<feature type="compositionally biased region" description="Low complexity" evidence="1">
    <location>
        <begin position="206"/>
        <end position="220"/>
    </location>
</feature>
<sequence>MALQVEPWHIVAFTIGGLAFVMGVALIVVYCCCNSRRRRQKSPGSPPSHRLLTKDHVVNDMAETPAMFQEGKQKSNPLFSRHSSIMSSDSNASIGGLSQSNASMEASRDHVTDQEVLLPVPEASSSESTSATTGTQDTAHDAGEELEVTTGFAAVLSPAERQQQQQQEQQGGRHAGAAEATANSSVPTATTATTTADEGASRTSHLSQPSPSRPLQSPDRPQSPPIHIVTSPGGGQHQQQQQQTRATESHAHDSSNGASGSDGASDQPPAQPSENDRAAKLRAMREARARRKKDEWATLEESLAIIDRIYKDVIVSDV</sequence>
<dbReference type="GeneID" id="16078694"/>
<feature type="region of interest" description="Disordered" evidence="1">
    <location>
        <begin position="158"/>
        <end position="296"/>
    </location>
</feature>
<protein>
    <submittedName>
        <fullName evidence="3">Uncharacterized protein</fullName>
    </submittedName>
</protein>
<evidence type="ECO:0000313" key="4">
    <source>
        <dbReference type="Proteomes" id="UP000007799"/>
    </source>
</evidence>